<gene>
    <name evidence="2" type="ORF">B0T15DRAFT_97488</name>
</gene>
<dbReference type="PANTHER" id="PTHR43968">
    <property type="match status" value="1"/>
</dbReference>
<feature type="domain" description="GST N-terminal" evidence="1">
    <location>
        <begin position="3"/>
        <end position="108"/>
    </location>
</feature>
<evidence type="ECO:0000259" key="1">
    <source>
        <dbReference type="PROSITE" id="PS50404"/>
    </source>
</evidence>
<dbReference type="SUPFAM" id="SSF47616">
    <property type="entry name" value="GST C-terminal domain-like"/>
    <property type="match status" value="1"/>
</dbReference>
<evidence type="ECO:0000313" key="3">
    <source>
        <dbReference type="Proteomes" id="UP001273166"/>
    </source>
</evidence>
<dbReference type="GO" id="GO:0005737">
    <property type="term" value="C:cytoplasm"/>
    <property type="evidence" value="ECO:0007669"/>
    <property type="project" value="TreeGrafter"/>
</dbReference>
<dbReference type="Pfam" id="PF13410">
    <property type="entry name" value="GST_C_2"/>
    <property type="match status" value="1"/>
</dbReference>
<accession>A0AAJ0GXP5</accession>
<dbReference type="Proteomes" id="UP001273166">
    <property type="component" value="Unassembled WGS sequence"/>
</dbReference>
<keyword evidence="3" id="KW-1185">Reference proteome</keyword>
<dbReference type="CDD" id="cd03194">
    <property type="entry name" value="GST_C_3"/>
    <property type="match status" value="1"/>
</dbReference>
<dbReference type="SUPFAM" id="SSF52833">
    <property type="entry name" value="Thioredoxin-like"/>
    <property type="match status" value="1"/>
</dbReference>
<dbReference type="Gene3D" id="3.40.30.10">
    <property type="entry name" value="Glutaredoxin"/>
    <property type="match status" value="1"/>
</dbReference>
<dbReference type="Gene3D" id="1.20.1050.10">
    <property type="match status" value="1"/>
</dbReference>
<dbReference type="InterPro" id="IPR036282">
    <property type="entry name" value="Glutathione-S-Trfase_C_sf"/>
</dbReference>
<dbReference type="InterPro" id="IPR036249">
    <property type="entry name" value="Thioredoxin-like_sf"/>
</dbReference>
<protein>
    <recommendedName>
        <fullName evidence="1">GST N-terminal domain-containing protein</fullName>
    </recommendedName>
</protein>
<organism evidence="2 3">
    <name type="scientific">Chaetomium strumarium</name>
    <dbReference type="NCBI Taxonomy" id="1170767"/>
    <lineage>
        <taxon>Eukaryota</taxon>
        <taxon>Fungi</taxon>
        <taxon>Dikarya</taxon>
        <taxon>Ascomycota</taxon>
        <taxon>Pezizomycotina</taxon>
        <taxon>Sordariomycetes</taxon>
        <taxon>Sordariomycetidae</taxon>
        <taxon>Sordariales</taxon>
        <taxon>Chaetomiaceae</taxon>
        <taxon>Chaetomium</taxon>
    </lineage>
</organism>
<dbReference type="InterPro" id="IPR004045">
    <property type="entry name" value="Glutathione_S-Trfase_N"/>
</dbReference>
<dbReference type="RefSeq" id="XP_062723878.1">
    <property type="nucleotide sequence ID" value="XM_062871504.1"/>
</dbReference>
<reference evidence="2" key="2">
    <citation type="submission" date="2023-06" db="EMBL/GenBank/DDBJ databases">
        <authorList>
            <consortium name="Lawrence Berkeley National Laboratory"/>
            <person name="Mondo S.J."/>
            <person name="Hensen N."/>
            <person name="Bonometti L."/>
            <person name="Westerberg I."/>
            <person name="Brannstrom I.O."/>
            <person name="Guillou S."/>
            <person name="Cros-Aarteil S."/>
            <person name="Calhoun S."/>
            <person name="Haridas S."/>
            <person name="Kuo A."/>
            <person name="Pangilinan J."/>
            <person name="Riley R."/>
            <person name="Labutti K."/>
            <person name="Andreopoulos B."/>
            <person name="Lipzen A."/>
            <person name="Chen C."/>
            <person name="Yanf M."/>
            <person name="Daum C."/>
            <person name="Ng V."/>
            <person name="Clum A."/>
            <person name="Steindorff A."/>
            <person name="Ohm R."/>
            <person name="Martin F."/>
            <person name="Silar P."/>
            <person name="Natvig D."/>
            <person name="Lalanne C."/>
            <person name="Gautier V."/>
            <person name="Ament-Velasquez S.L."/>
            <person name="Kruys A."/>
            <person name="Hutchinson M.I."/>
            <person name="Powell A.J."/>
            <person name="Barry K."/>
            <person name="Miller A.N."/>
            <person name="Grigoriev I.V."/>
            <person name="Debuchy R."/>
            <person name="Gladieux P."/>
            <person name="Thoren M.H."/>
            <person name="Johannesson H."/>
        </authorList>
    </citation>
    <scope>NUCLEOTIDE SEQUENCE</scope>
    <source>
        <strain evidence="2">CBS 333.67</strain>
    </source>
</reference>
<proteinExistence type="predicted"/>
<dbReference type="AlphaFoldDB" id="A0AAJ0GXP5"/>
<dbReference type="EMBL" id="JAUDZG010000002">
    <property type="protein sequence ID" value="KAK3308098.1"/>
    <property type="molecule type" value="Genomic_DNA"/>
</dbReference>
<dbReference type="PROSITE" id="PS50404">
    <property type="entry name" value="GST_NTER"/>
    <property type="match status" value="1"/>
</dbReference>
<dbReference type="PANTHER" id="PTHR43968:SF6">
    <property type="entry name" value="GLUTATHIONE S-TRANSFERASE OMEGA"/>
    <property type="match status" value="1"/>
</dbReference>
<reference evidence="2" key="1">
    <citation type="journal article" date="2023" name="Mol. Phylogenet. Evol.">
        <title>Genome-scale phylogeny and comparative genomics of the fungal order Sordariales.</title>
        <authorList>
            <person name="Hensen N."/>
            <person name="Bonometti L."/>
            <person name="Westerberg I."/>
            <person name="Brannstrom I.O."/>
            <person name="Guillou S."/>
            <person name="Cros-Aarteil S."/>
            <person name="Calhoun S."/>
            <person name="Haridas S."/>
            <person name="Kuo A."/>
            <person name="Mondo S."/>
            <person name="Pangilinan J."/>
            <person name="Riley R."/>
            <person name="LaButti K."/>
            <person name="Andreopoulos B."/>
            <person name="Lipzen A."/>
            <person name="Chen C."/>
            <person name="Yan M."/>
            <person name="Daum C."/>
            <person name="Ng V."/>
            <person name="Clum A."/>
            <person name="Steindorff A."/>
            <person name="Ohm R.A."/>
            <person name="Martin F."/>
            <person name="Silar P."/>
            <person name="Natvig D.O."/>
            <person name="Lalanne C."/>
            <person name="Gautier V."/>
            <person name="Ament-Velasquez S.L."/>
            <person name="Kruys A."/>
            <person name="Hutchinson M.I."/>
            <person name="Powell A.J."/>
            <person name="Barry K."/>
            <person name="Miller A.N."/>
            <person name="Grigoriev I.V."/>
            <person name="Debuchy R."/>
            <person name="Gladieux P."/>
            <person name="Hiltunen Thoren M."/>
            <person name="Johannesson H."/>
        </authorList>
    </citation>
    <scope>NUCLEOTIDE SEQUENCE</scope>
    <source>
        <strain evidence="2">CBS 333.67</strain>
    </source>
</reference>
<comment type="caution">
    <text evidence="2">The sequence shown here is derived from an EMBL/GenBank/DDBJ whole genome shotgun (WGS) entry which is preliminary data.</text>
</comment>
<dbReference type="Pfam" id="PF13409">
    <property type="entry name" value="GST_N_2"/>
    <property type="match status" value="1"/>
</dbReference>
<name>A0AAJ0GXP5_9PEZI</name>
<evidence type="ECO:0000313" key="2">
    <source>
        <dbReference type="EMBL" id="KAK3308098.1"/>
    </source>
</evidence>
<sequence>MTYHLYITNKNYSSWSLRPWLLLRQLGIPFVEEFRPLTSGSFRQPQWLEFSPVAHVPCLHVLPPTSSSSSSSSSPSGNEKEEKQEEKLVLWESLAIVEFLAEQHPDKPVYPSREASPVARAWARSAVAEMHAGFAALRQEMGMNIGIRVELSGAAFTPALVADLKRVDELWTEGLRRFGGPFLAGNAFTAVDAFYAPVVLRLQTYGGALERMGEEARGYVQRMLELDGIREWVEEALKETGREVLHDAENVEGEGRRLVADLRAK</sequence>
<dbReference type="GeneID" id="87890333"/>
<dbReference type="InterPro" id="IPR050983">
    <property type="entry name" value="GST_Omega/HSP26"/>
</dbReference>